<dbReference type="InterPro" id="IPR038167">
    <property type="entry name" value="SSRP1_sf"/>
</dbReference>
<dbReference type="CDD" id="cd13231">
    <property type="entry name" value="PH2_SSRP1-like"/>
    <property type="match status" value="1"/>
</dbReference>
<dbReference type="FunFam" id="2.30.29.30:FF:000098">
    <property type="entry name" value="Fact complex subunit ssrp1"/>
    <property type="match status" value="1"/>
</dbReference>
<evidence type="ECO:0000256" key="16">
    <source>
        <dbReference type="ARBA" id="ARBA00068863"/>
    </source>
</evidence>
<feature type="region of interest" description="Disordered" evidence="21">
    <location>
        <begin position="458"/>
        <end position="559"/>
    </location>
</feature>
<keyword evidence="24" id="KW-1185">Reference proteome</keyword>
<dbReference type="PROSITE" id="PS50118">
    <property type="entry name" value="HMG_BOX_2"/>
    <property type="match status" value="2"/>
</dbReference>
<keyword evidence="8" id="KW-0694">RNA-binding</keyword>
<evidence type="ECO:0000256" key="7">
    <source>
        <dbReference type="ARBA" id="ARBA00022763"/>
    </source>
</evidence>
<protein>
    <recommendedName>
        <fullName evidence="4">FACT complex subunit SSRP1</fullName>
    </recommendedName>
    <alternativeName>
        <fullName evidence="16">FACT complex subunit Ssrp1</fullName>
    </alternativeName>
    <alternativeName>
        <fullName evidence="14 19">Facilitates Chromatin transcription complex subunit SSRP1</fullName>
    </alternativeName>
    <alternativeName>
        <fullName evidence="17">Recombination signal sequence recognition protein</fullName>
    </alternativeName>
    <alternativeName>
        <fullName evidence="18">Single-strand recognition protein</fullName>
    </alternativeName>
</protein>
<comment type="subcellular location">
    <subcellularLocation>
        <location evidence="1">Chromosome</location>
    </subcellularLocation>
    <subcellularLocation>
        <location evidence="2">Nucleus</location>
        <location evidence="2">Nucleolus</location>
    </subcellularLocation>
</comment>
<dbReference type="FunFam" id="2.30.29.30:FF:000119">
    <property type="entry name" value="FACT complex subunit SSRP1"/>
    <property type="match status" value="1"/>
</dbReference>
<dbReference type="GO" id="GO:0042393">
    <property type="term" value="F:histone binding"/>
    <property type="evidence" value="ECO:0007669"/>
    <property type="project" value="TreeGrafter"/>
</dbReference>
<keyword evidence="13 20" id="KW-0539">Nucleus</keyword>
<feature type="compositionally biased region" description="Basic and acidic residues" evidence="21">
    <location>
        <begin position="681"/>
        <end position="698"/>
    </location>
</feature>
<dbReference type="GO" id="GO:0031491">
    <property type="term" value="F:nucleosome binding"/>
    <property type="evidence" value="ECO:0007669"/>
    <property type="project" value="TreeGrafter"/>
</dbReference>
<feature type="domain" description="HMG box" evidence="22">
    <location>
        <begin position="782"/>
        <end position="848"/>
    </location>
</feature>
<dbReference type="PANTHER" id="PTHR45849">
    <property type="entry name" value="FACT COMPLEX SUBUNIT SSRP1"/>
    <property type="match status" value="1"/>
</dbReference>
<feature type="compositionally biased region" description="Low complexity" evidence="21">
    <location>
        <begin position="699"/>
        <end position="717"/>
    </location>
</feature>
<evidence type="ECO:0000256" key="15">
    <source>
        <dbReference type="ARBA" id="ARBA00058159"/>
    </source>
</evidence>
<dbReference type="SUPFAM" id="SSF50729">
    <property type="entry name" value="PH domain-like"/>
    <property type="match status" value="1"/>
</dbReference>
<feature type="compositionally biased region" description="Acidic residues" evidence="21">
    <location>
        <begin position="885"/>
        <end position="898"/>
    </location>
</feature>
<comment type="caution">
    <text evidence="23">The sequence shown here is derived from an EMBL/GenBank/DDBJ whole genome shotgun (WGS) entry which is preliminary data.</text>
</comment>
<proteinExistence type="inferred from homology"/>
<feature type="compositionally biased region" description="Basic and acidic residues" evidence="21">
    <location>
        <begin position="830"/>
        <end position="845"/>
    </location>
</feature>
<dbReference type="InterPro" id="IPR036910">
    <property type="entry name" value="HMG_box_dom_sf"/>
</dbReference>
<dbReference type="Pfam" id="PF21103">
    <property type="entry name" value="PH1_SSRP1-like"/>
    <property type="match status" value="1"/>
</dbReference>
<dbReference type="FunFam" id="2.30.29.150:FF:000001">
    <property type="entry name" value="Fact complex subunit ssrp1"/>
    <property type="match status" value="1"/>
</dbReference>
<evidence type="ECO:0000256" key="17">
    <source>
        <dbReference type="ARBA" id="ARBA00077775"/>
    </source>
</evidence>
<evidence type="ECO:0000256" key="6">
    <source>
        <dbReference type="ARBA" id="ARBA00022705"/>
    </source>
</evidence>
<keyword evidence="9" id="KW-0805">Transcription regulation</keyword>
<comment type="similarity">
    <text evidence="3">Belongs to the SSRP1 family.</text>
</comment>
<feature type="compositionally biased region" description="Basic and acidic residues" evidence="21">
    <location>
        <begin position="511"/>
        <end position="521"/>
    </location>
</feature>
<dbReference type="Pfam" id="PF00505">
    <property type="entry name" value="HMG_box"/>
    <property type="match status" value="2"/>
</dbReference>
<dbReference type="GO" id="GO:0035101">
    <property type="term" value="C:FACT complex"/>
    <property type="evidence" value="ECO:0007669"/>
    <property type="project" value="TreeGrafter"/>
</dbReference>
<evidence type="ECO:0000256" key="13">
    <source>
        <dbReference type="ARBA" id="ARBA00023242"/>
    </source>
</evidence>
<dbReference type="SMART" id="SM01287">
    <property type="entry name" value="Rtt106"/>
    <property type="match status" value="1"/>
</dbReference>
<dbReference type="AlphaFoldDB" id="A0AAV1JPB4"/>
<evidence type="ECO:0000256" key="12">
    <source>
        <dbReference type="ARBA" id="ARBA00023204"/>
    </source>
</evidence>
<dbReference type="InterPro" id="IPR050454">
    <property type="entry name" value="RTT106/SSRP1_HistChap/FACT"/>
</dbReference>
<dbReference type="CDD" id="cd13230">
    <property type="entry name" value="PH1_SSRP1-like"/>
    <property type="match status" value="1"/>
</dbReference>
<organism evidence="23 24">
    <name type="scientific">Leptosia nina</name>
    <dbReference type="NCBI Taxonomy" id="320188"/>
    <lineage>
        <taxon>Eukaryota</taxon>
        <taxon>Metazoa</taxon>
        <taxon>Ecdysozoa</taxon>
        <taxon>Arthropoda</taxon>
        <taxon>Hexapoda</taxon>
        <taxon>Insecta</taxon>
        <taxon>Pterygota</taxon>
        <taxon>Neoptera</taxon>
        <taxon>Endopterygota</taxon>
        <taxon>Lepidoptera</taxon>
        <taxon>Glossata</taxon>
        <taxon>Ditrysia</taxon>
        <taxon>Papilionoidea</taxon>
        <taxon>Pieridae</taxon>
        <taxon>Pierinae</taxon>
        <taxon>Leptosia</taxon>
    </lineage>
</organism>
<dbReference type="PRINTS" id="PR00887">
    <property type="entry name" value="SSRCOGNITION"/>
</dbReference>
<reference evidence="23 24" key="1">
    <citation type="submission" date="2023-11" db="EMBL/GenBank/DDBJ databases">
        <authorList>
            <person name="Okamura Y."/>
        </authorList>
    </citation>
    <scope>NUCLEOTIDE SEQUENCE [LARGE SCALE GENOMIC DNA]</scope>
</reference>
<feature type="region of interest" description="Disordered" evidence="21">
    <location>
        <begin position="617"/>
        <end position="734"/>
    </location>
</feature>
<dbReference type="GO" id="GO:0006281">
    <property type="term" value="P:DNA repair"/>
    <property type="evidence" value="ECO:0007669"/>
    <property type="project" value="UniProtKB-KW"/>
</dbReference>
<dbReference type="FunFam" id="2.30.29.220:FF:000001">
    <property type="entry name" value="FACT complex subunit SSRP1"/>
    <property type="match status" value="1"/>
</dbReference>
<evidence type="ECO:0000256" key="19">
    <source>
        <dbReference type="ARBA" id="ARBA00083607"/>
    </source>
</evidence>
<keyword evidence="11" id="KW-0804">Transcription</keyword>
<dbReference type="FunFam" id="1.10.30.10:FF:000036">
    <property type="entry name" value="high mobility group protein D"/>
    <property type="match status" value="2"/>
</dbReference>
<feature type="DNA-binding region" description="HMG box" evidence="20">
    <location>
        <begin position="552"/>
        <end position="618"/>
    </location>
</feature>
<evidence type="ECO:0000256" key="11">
    <source>
        <dbReference type="ARBA" id="ARBA00023163"/>
    </source>
</evidence>
<dbReference type="GO" id="GO:0006260">
    <property type="term" value="P:DNA replication"/>
    <property type="evidence" value="ECO:0007669"/>
    <property type="project" value="UniProtKB-KW"/>
</dbReference>
<evidence type="ECO:0000256" key="21">
    <source>
        <dbReference type="SAM" id="MobiDB-lite"/>
    </source>
</evidence>
<dbReference type="GO" id="GO:0005730">
    <property type="term" value="C:nucleolus"/>
    <property type="evidence" value="ECO:0007669"/>
    <property type="project" value="UniProtKB-SubCell"/>
</dbReference>
<feature type="compositionally biased region" description="Basic and acidic residues" evidence="21">
    <location>
        <begin position="617"/>
        <end position="644"/>
    </location>
</feature>
<keyword evidence="7" id="KW-0227">DNA damage</keyword>
<evidence type="ECO:0000256" key="8">
    <source>
        <dbReference type="ARBA" id="ARBA00022884"/>
    </source>
</evidence>
<dbReference type="GO" id="GO:1902275">
    <property type="term" value="P:regulation of chromatin organization"/>
    <property type="evidence" value="ECO:0007669"/>
    <property type="project" value="TreeGrafter"/>
</dbReference>
<evidence type="ECO:0000313" key="24">
    <source>
        <dbReference type="Proteomes" id="UP001497472"/>
    </source>
</evidence>
<dbReference type="InterPro" id="IPR035417">
    <property type="entry name" value="SSRP1/POB3_N"/>
</dbReference>
<keyword evidence="6" id="KW-0235">DNA replication</keyword>
<evidence type="ECO:0000256" key="10">
    <source>
        <dbReference type="ARBA" id="ARBA00023125"/>
    </source>
</evidence>
<dbReference type="InterPro" id="IPR011993">
    <property type="entry name" value="PH-like_dom_sf"/>
</dbReference>
<dbReference type="SUPFAM" id="SSF47095">
    <property type="entry name" value="HMG-box"/>
    <property type="match status" value="2"/>
</dbReference>
<feature type="compositionally biased region" description="Acidic residues" evidence="21">
    <location>
        <begin position="466"/>
        <end position="480"/>
    </location>
</feature>
<evidence type="ECO:0000256" key="18">
    <source>
        <dbReference type="ARBA" id="ARBA00081248"/>
    </source>
</evidence>
<dbReference type="Pfam" id="PF08512">
    <property type="entry name" value="Rttp106-like_middle"/>
    <property type="match status" value="1"/>
</dbReference>
<feature type="compositionally biased region" description="Gly residues" evidence="21">
    <location>
        <begin position="850"/>
        <end position="861"/>
    </location>
</feature>
<dbReference type="InterPro" id="IPR024954">
    <property type="entry name" value="SSRP1_DD"/>
</dbReference>
<evidence type="ECO:0000256" key="3">
    <source>
        <dbReference type="ARBA" id="ARBA00010060"/>
    </source>
</evidence>
<gene>
    <name evidence="23" type="ORF">LNINA_LOCUS10392</name>
</gene>
<evidence type="ECO:0000259" key="22">
    <source>
        <dbReference type="PROSITE" id="PS50118"/>
    </source>
</evidence>
<feature type="compositionally biased region" description="Basic residues" evidence="21">
    <location>
        <begin position="863"/>
        <end position="880"/>
    </location>
</feature>
<evidence type="ECO:0000313" key="23">
    <source>
        <dbReference type="EMBL" id="CAK1551231.1"/>
    </source>
</evidence>
<evidence type="ECO:0000256" key="20">
    <source>
        <dbReference type="PROSITE-ProRule" id="PRU00267"/>
    </source>
</evidence>
<dbReference type="Gene3D" id="2.30.29.30">
    <property type="entry name" value="Pleckstrin-homology domain (PH domain)/Phosphotyrosine-binding domain (PTB)"/>
    <property type="match status" value="2"/>
</dbReference>
<comment type="function">
    <text evidence="15">Component of the FACT complex, a general chromatin factor that acts to reorganize nucleosomes. The FACT complex is involved in multiple processes that require DNA as a template such as mRNA elongation, DNA replication and DNA repair. During transcription elongation the FACT complex acts as a histone chaperone that both destabilizes and restores nucleosomal structure. It facilitates the passage of RNA polymerase II and transcription by promoting the dissociation of one histone H2A-H2B dimer from the nucleosome, then subsequently promotes the reestablishment of the nucleosome following the passage of RNA polymerase II. Binds specifically to single-stranded DNA and RNA with highest affinity for nucleotides G and U. The FACT complex is required for expression of Hox genes.</text>
</comment>
<dbReference type="Pfam" id="PF17292">
    <property type="entry name" value="POB3_N"/>
    <property type="match status" value="1"/>
</dbReference>
<keyword evidence="12" id="KW-0234">DNA repair</keyword>
<keyword evidence="5" id="KW-0158">Chromosome</keyword>
<dbReference type="InterPro" id="IPR048993">
    <property type="entry name" value="SSRP1-like_PH1"/>
</dbReference>
<feature type="domain" description="HMG box" evidence="22">
    <location>
        <begin position="552"/>
        <end position="618"/>
    </location>
</feature>
<evidence type="ECO:0000256" key="4">
    <source>
        <dbReference type="ARBA" id="ARBA00016104"/>
    </source>
</evidence>
<dbReference type="Gene3D" id="2.30.29.220">
    <property type="entry name" value="Structure-specific recognition protein (SSRP1)"/>
    <property type="match status" value="1"/>
</dbReference>
<evidence type="ECO:0000256" key="14">
    <source>
        <dbReference type="ARBA" id="ARBA00031592"/>
    </source>
</evidence>
<dbReference type="CDD" id="cd21994">
    <property type="entry name" value="HMG-box_SSRP1-like"/>
    <property type="match status" value="2"/>
</dbReference>
<name>A0AAV1JPB4_9NEOP</name>
<feature type="DNA-binding region" description="HMG box" evidence="20">
    <location>
        <begin position="782"/>
        <end position="848"/>
    </location>
</feature>
<dbReference type="GO" id="GO:0003723">
    <property type="term" value="F:RNA binding"/>
    <property type="evidence" value="ECO:0007669"/>
    <property type="project" value="UniProtKB-KW"/>
</dbReference>
<evidence type="ECO:0000256" key="5">
    <source>
        <dbReference type="ARBA" id="ARBA00022454"/>
    </source>
</evidence>
<dbReference type="InterPro" id="IPR013719">
    <property type="entry name" value="RTT106/SPT16-like_middle_dom"/>
</dbReference>
<sequence>MEFLEYNDVSAEIKGNMVPGRLKMTDQNIIFKNSKTGKVEQISANDIELVNFQKFIGSWGLRVFLKNGTLHRYGGFKEGEQEKVAKFFKTNYNKDMLEKELSLKGWNWGTAKFNGAVLSYNVGSNTAFEIPLHYVSQCNTGKNEVTLEFHQNDDTPVSLMEMRFHIPTSELAGDMDAVEAFHQQVMNKASVISVSGDAIAIFRELQCLTPRGRYDIKVFQTFFQLHGKTFDYKIPMSTVLRLFLLPHKDTRQMFFVVSLDPPIKQGQTRYHYLVLLFGIEEETSLELPFTEEELKEKYEGKISKELSGPTYEVLAKIMKVIINRRVTGPGDFLGHHKTPAIACSYKAAAGYLYPLEKGFIYVHKPPVHIRFEEIASVNFARGGASSTKSFDFEIELKQGSVHTFSSIEKGEYDKLFDYITMKKLHVKNTGKNDKALYDDDFGDSDTEKEPDAYLARVKAEAKERESDDSDGSDESTDEDFNPDKAKESDVAEEYDTNPSSSEDSDASDASKGSKKEKEKKQEKKPKKTITISEAPRKRKEKSKKREKDANAPKRPSTAFMLWLNENRKKITDENPGIKVTEIAKKGGELWRDLKDKSEWEEKASKAKEEYNQAMKKYKDSGAADEFKQKKKQAEKEEKSADKKSKAPAPKKAKANTSAGSGSGKFTSKEYVDDDDSSSDSDAGKKNKGSKESKKEKAKASSSEAEASSGSGDESGSGTNQRRRRWRCSDDARSPKLACSGNIASSSIHFLSVLYVCSLVVYEFKNNFKIFAIRKKVKMSDKPKRPMSAYMLWLNSAREQIKADNPGLKVTEIAKKGGEIWRAMKDKSEWEEKAAQAKEQYTKDLESFNANGGGGEGGGGGKKQAQKRGKKAKKASPKAKKKKEESDEEDGDDDDEESE</sequence>
<accession>A0AAV1JPB4</accession>
<keyword evidence="10 20" id="KW-0238">DNA-binding</keyword>
<evidence type="ECO:0000256" key="9">
    <source>
        <dbReference type="ARBA" id="ARBA00023015"/>
    </source>
</evidence>
<dbReference type="Gene3D" id="1.10.30.10">
    <property type="entry name" value="High mobility group box domain"/>
    <property type="match status" value="2"/>
</dbReference>
<dbReference type="PANTHER" id="PTHR45849:SF1">
    <property type="entry name" value="FACT COMPLEX SUBUNIT SSRP1"/>
    <property type="match status" value="1"/>
</dbReference>
<evidence type="ECO:0000256" key="2">
    <source>
        <dbReference type="ARBA" id="ARBA00004604"/>
    </source>
</evidence>
<dbReference type="Pfam" id="PF03531">
    <property type="entry name" value="SSrecog"/>
    <property type="match status" value="1"/>
</dbReference>
<dbReference type="GO" id="GO:0003677">
    <property type="term" value="F:DNA binding"/>
    <property type="evidence" value="ECO:0007669"/>
    <property type="project" value="UniProtKB-UniRule"/>
</dbReference>
<dbReference type="Gene3D" id="2.30.29.150">
    <property type="match status" value="1"/>
</dbReference>
<dbReference type="Proteomes" id="UP001497472">
    <property type="component" value="Unassembled WGS sequence"/>
</dbReference>
<dbReference type="InterPro" id="IPR009071">
    <property type="entry name" value="HMG_box_dom"/>
</dbReference>
<dbReference type="SMART" id="SM00398">
    <property type="entry name" value="HMG"/>
    <property type="match status" value="2"/>
</dbReference>
<feature type="region of interest" description="Disordered" evidence="21">
    <location>
        <begin position="830"/>
        <end position="898"/>
    </location>
</feature>
<dbReference type="EMBL" id="CAVLEF010000122">
    <property type="protein sequence ID" value="CAK1551231.1"/>
    <property type="molecule type" value="Genomic_DNA"/>
</dbReference>
<feature type="compositionally biased region" description="Polar residues" evidence="21">
    <location>
        <begin position="655"/>
        <end position="665"/>
    </location>
</feature>
<evidence type="ECO:0000256" key="1">
    <source>
        <dbReference type="ARBA" id="ARBA00004286"/>
    </source>
</evidence>
<dbReference type="InterPro" id="IPR000969">
    <property type="entry name" value="SSRP1/POB3"/>
</dbReference>